<dbReference type="EMBL" id="FNWJ01000002">
    <property type="protein sequence ID" value="SEH15280.1"/>
    <property type="molecule type" value="Genomic_DNA"/>
</dbReference>
<evidence type="ECO:0000256" key="1">
    <source>
        <dbReference type="ARBA" id="ARBA00001933"/>
    </source>
</evidence>
<dbReference type="Gene3D" id="3.90.1150.10">
    <property type="entry name" value="Aspartate Aminotransferase, domain 1"/>
    <property type="match status" value="1"/>
</dbReference>
<comment type="pathway">
    <text evidence="6">Amino-acid biosynthesis; L-histidine biosynthesis; L-histidine from 5-phospho-alpha-D-ribose 1-diphosphate: step 7/9.</text>
</comment>
<feature type="domain" description="Aminotransferase class I/classII large" evidence="7">
    <location>
        <begin position="29"/>
        <end position="356"/>
    </location>
</feature>
<name>A0A1H6FYA3_THEAL</name>
<keyword evidence="6" id="KW-0028">Amino-acid biosynthesis</keyword>
<dbReference type="NCBIfam" id="TIGR01141">
    <property type="entry name" value="hisC"/>
    <property type="match status" value="1"/>
</dbReference>
<keyword evidence="5 6" id="KW-0663">Pyridoxal phosphate</keyword>
<dbReference type="PANTHER" id="PTHR43643:SF3">
    <property type="entry name" value="HISTIDINOL-PHOSPHATE AMINOTRANSFERASE"/>
    <property type="match status" value="1"/>
</dbReference>
<dbReference type="GO" id="GO:0030170">
    <property type="term" value="F:pyridoxal phosphate binding"/>
    <property type="evidence" value="ECO:0007669"/>
    <property type="project" value="InterPro"/>
</dbReference>
<accession>A0A1H6FYA3</accession>
<keyword evidence="6" id="KW-0368">Histidine biosynthesis</keyword>
<comment type="subunit">
    <text evidence="2 6">Homodimer.</text>
</comment>
<dbReference type="InterPro" id="IPR050106">
    <property type="entry name" value="HistidinolP_aminotransfase"/>
</dbReference>
<organism evidence="8 9">
    <name type="scientific">Thermoleophilum album</name>
    <dbReference type="NCBI Taxonomy" id="29539"/>
    <lineage>
        <taxon>Bacteria</taxon>
        <taxon>Bacillati</taxon>
        <taxon>Actinomycetota</taxon>
        <taxon>Thermoleophilia</taxon>
        <taxon>Thermoleophilales</taxon>
        <taxon>Thermoleophilaceae</taxon>
        <taxon>Thermoleophilum</taxon>
    </lineage>
</organism>
<proteinExistence type="inferred from homology"/>
<dbReference type="EC" id="2.6.1.9" evidence="6"/>
<dbReference type="Proteomes" id="UP000222056">
    <property type="component" value="Unassembled WGS sequence"/>
</dbReference>
<dbReference type="SUPFAM" id="SSF53383">
    <property type="entry name" value="PLP-dependent transferases"/>
    <property type="match status" value="1"/>
</dbReference>
<dbReference type="STRING" id="29539.SAMN02745716_1898"/>
<dbReference type="GO" id="GO:0000105">
    <property type="term" value="P:L-histidine biosynthetic process"/>
    <property type="evidence" value="ECO:0007669"/>
    <property type="project" value="UniProtKB-UniRule"/>
</dbReference>
<dbReference type="InterPro" id="IPR004839">
    <property type="entry name" value="Aminotransferase_I/II_large"/>
</dbReference>
<sequence>MSQMTIEFNARLESIPYYPAADAYGDGRELVLLASNETPFTPAPAVREAIVARIGSLNRYPDPEKSELRARIAARCGVDASMVTVGNGSCEILLAAAQALLEPGAEVVFAWPSFSVYPQLAALTGAREVRVSLDREQRHDLAAIAREVTAATRLVLVCNPNNPTGTALPVAAIDAFVAEVPRHVCVIVDEAYVEFSTLQDPDESIDLVRRHPNVVLLRTFSKVYGLCGLRCGYAIGPESFRVACEKVRQPFTVNALAQAAATVAIDLQEEVERRVEQTAVERLHVVEELRARGLPVADSEANFCWVGLGGRDDRLVCDELARQGVIVRAGSALGGPGHLRVTFGTRDENERFLDALDAALAAVPAADA</sequence>
<evidence type="ECO:0000256" key="2">
    <source>
        <dbReference type="ARBA" id="ARBA00011738"/>
    </source>
</evidence>
<keyword evidence="9" id="KW-1185">Reference proteome</keyword>
<dbReference type="PANTHER" id="PTHR43643">
    <property type="entry name" value="HISTIDINOL-PHOSPHATE AMINOTRANSFERASE 2"/>
    <property type="match status" value="1"/>
</dbReference>
<dbReference type="InterPro" id="IPR015421">
    <property type="entry name" value="PyrdxlP-dep_Trfase_major"/>
</dbReference>
<evidence type="ECO:0000256" key="6">
    <source>
        <dbReference type="HAMAP-Rule" id="MF_01023"/>
    </source>
</evidence>
<dbReference type="Gene3D" id="3.40.640.10">
    <property type="entry name" value="Type I PLP-dependent aspartate aminotransferase-like (Major domain)"/>
    <property type="match status" value="1"/>
</dbReference>
<feature type="modified residue" description="N6-(pyridoxal phosphate)lysine" evidence="6">
    <location>
        <position position="222"/>
    </location>
</feature>
<dbReference type="Pfam" id="PF00155">
    <property type="entry name" value="Aminotran_1_2"/>
    <property type="match status" value="1"/>
</dbReference>
<gene>
    <name evidence="6" type="primary">hisC</name>
    <name evidence="8" type="ORF">SAMN02745716_1898</name>
</gene>
<comment type="catalytic activity">
    <reaction evidence="6">
        <text>L-histidinol phosphate + 2-oxoglutarate = 3-(imidazol-4-yl)-2-oxopropyl phosphate + L-glutamate</text>
        <dbReference type="Rhea" id="RHEA:23744"/>
        <dbReference type="ChEBI" id="CHEBI:16810"/>
        <dbReference type="ChEBI" id="CHEBI:29985"/>
        <dbReference type="ChEBI" id="CHEBI:57766"/>
        <dbReference type="ChEBI" id="CHEBI:57980"/>
        <dbReference type="EC" id="2.6.1.9"/>
    </reaction>
</comment>
<dbReference type="InterPro" id="IPR005861">
    <property type="entry name" value="HisP_aminotrans"/>
</dbReference>
<reference evidence="9" key="1">
    <citation type="submission" date="2016-10" db="EMBL/GenBank/DDBJ databases">
        <authorList>
            <person name="Varghese N."/>
            <person name="Submissions S."/>
        </authorList>
    </citation>
    <scope>NUCLEOTIDE SEQUENCE [LARGE SCALE GENOMIC DNA]</scope>
    <source>
        <strain evidence="9">ATCC 35263</strain>
    </source>
</reference>
<dbReference type="UniPathway" id="UPA00031">
    <property type="reaction ID" value="UER00012"/>
</dbReference>
<protein>
    <recommendedName>
        <fullName evidence="6">Histidinol-phosphate aminotransferase</fullName>
        <ecNumber evidence="6">2.6.1.9</ecNumber>
    </recommendedName>
    <alternativeName>
        <fullName evidence="6">Imidazole acetol-phosphate transaminase</fullName>
    </alternativeName>
</protein>
<dbReference type="InterPro" id="IPR015424">
    <property type="entry name" value="PyrdxlP-dep_Trfase"/>
</dbReference>
<dbReference type="HAMAP" id="MF_01023">
    <property type="entry name" value="HisC_aminotrans_2"/>
    <property type="match status" value="1"/>
</dbReference>
<evidence type="ECO:0000256" key="5">
    <source>
        <dbReference type="ARBA" id="ARBA00022898"/>
    </source>
</evidence>
<comment type="cofactor">
    <cofactor evidence="1 6">
        <name>pyridoxal 5'-phosphate</name>
        <dbReference type="ChEBI" id="CHEBI:597326"/>
    </cofactor>
</comment>
<evidence type="ECO:0000256" key="4">
    <source>
        <dbReference type="ARBA" id="ARBA00022679"/>
    </source>
</evidence>
<dbReference type="AlphaFoldDB" id="A0A1H6FYA3"/>
<dbReference type="GO" id="GO:0004400">
    <property type="term" value="F:histidinol-phosphate transaminase activity"/>
    <property type="evidence" value="ECO:0007669"/>
    <property type="project" value="UniProtKB-UniRule"/>
</dbReference>
<comment type="similarity">
    <text evidence="6">Belongs to the class-II pyridoxal-phosphate-dependent aminotransferase family. Histidinol-phosphate aminotransferase subfamily.</text>
</comment>
<evidence type="ECO:0000313" key="8">
    <source>
        <dbReference type="EMBL" id="SEH15280.1"/>
    </source>
</evidence>
<evidence type="ECO:0000259" key="7">
    <source>
        <dbReference type="Pfam" id="PF00155"/>
    </source>
</evidence>
<keyword evidence="4 6" id="KW-0808">Transferase</keyword>
<keyword evidence="3 6" id="KW-0032">Aminotransferase</keyword>
<dbReference type="InterPro" id="IPR015422">
    <property type="entry name" value="PyrdxlP-dep_Trfase_small"/>
</dbReference>
<dbReference type="CDD" id="cd00609">
    <property type="entry name" value="AAT_like"/>
    <property type="match status" value="1"/>
</dbReference>
<evidence type="ECO:0000256" key="3">
    <source>
        <dbReference type="ARBA" id="ARBA00022576"/>
    </source>
</evidence>
<evidence type="ECO:0000313" key="9">
    <source>
        <dbReference type="Proteomes" id="UP000222056"/>
    </source>
</evidence>